<reference evidence="1" key="1">
    <citation type="journal article" date="2019" name="MBio">
        <title>Virus Genomes from Deep Sea Sediments Expand the Ocean Megavirome and Support Independent Origins of Viral Gigantism.</title>
        <authorList>
            <person name="Backstrom D."/>
            <person name="Yutin N."/>
            <person name="Jorgensen S.L."/>
            <person name="Dharamshi J."/>
            <person name="Homa F."/>
            <person name="Zaremba-Niedwiedzka K."/>
            <person name="Spang A."/>
            <person name="Wolf Y.I."/>
            <person name="Koonin E.V."/>
            <person name="Ettema T.J."/>
        </authorList>
    </citation>
    <scope>NUCLEOTIDE SEQUENCE</scope>
</reference>
<sequence length="337" mass="40956">MITESEEPKILTYNVKLNGKQVKINLKVDKYLTKIIDFGLSSIKYQYDGEEVLSYNVNYKKDETYLYFPKEPFPENDIIKLTSSIYYLLGQFDEYSNYKYMFFDIINFTVKDINMFMANILQNNFYMYDYNWNNKTYDKILNYILYKCELSEYLNYSEKHKKEVECDSYLILDSDNIIRKNEDINVINLDLYIRNILNKYIKTGIIDYDKKEIYYRLPESFKYFLINKWIMDIDIINETLKTIIQKYKIGKKIPYRKDIKILYTFLNTSIYKIFLQIEEYDKISNFISNLIQYFEILETYPFDEMPKITEKKLLLNKISKYDQEEKLKDGFEHIGLI</sequence>
<dbReference type="EMBL" id="MK500303">
    <property type="protein sequence ID" value="QBK85142.1"/>
    <property type="molecule type" value="Genomic_DNA"/>
</dbReference>
<organism evidence="1">
    <name type="scientific">Pithovirus LCDPAC02</name>
    <dbReference type="NCBI Taxonomy" id="2506601"/>
    <lineage>
        <taxon>Viruses</taxon>
        <taxon>Pithoviruses</taxon>
    </lineage>
</organism>
<proteinExistence type="predicted"/>
<accession>A0A481YPH1</accession>
<evidence type="ECO:0008006" key="2">
    <source>
        <dbReference type="Google" id="ProtNLM"/>
    </source>
</evidence>
<gene>
    <name evidence="1" type="ORF">LCDPAC02_03410</name>
</gene>
<protein>
    <recommendedName>
        <fullName evidence="2">Protein kinase</fullName>
    </recommendedName>
</protein>
<name>A0A481YPH1_9VIRU</name>
<evidence type="ECO:0000313" key="1">
    <source>
        <dbReference type="EMBL" id="QBK85142.1"/>
    </source>
</evidence>